<evidence type="ECO:0000256" key="3">
    <source>
        <dbReference type="ARBA" id="ARBA00023163"/>
    </source>
</evidence>
<dbReference type="Pfam" id="PF13404">
    <property type="entry name" value="HTH_AsnC-type"/>
    <property type="match status" value="1"/>
</dbReference>
<evidence type="ECO:0000256" key="1">
    <source>
        <dbReference type="ARBA" id="ARBA00023015"/>
    </source>
</evidence>
<dbReference type="InterPro" id="IPR036390">
    <property type="entry name" value="WH_DNA-bd_sf"/>
</dbReference>
<sequence>MQASLDKIDLIIIKNLLEDGRASFSSIAKETKLTDVAIKKRVESLRRRGVISKISANLNYKVLGFENPIYVQIRSEIGKNKDLIKRLGSFDYVVELYQVLGEYNLLAKLIVNDLDSAEKLIGKLGLIDGILDLKTLVVLSELKQGNVMPSTALQKRL</sequence>
<evidence type="ECO:0000313" key="6">
    <source>
        <dbReference type="Proteomes" id="UP000809243"/>
    </source>
</evidence>
<dbReference type="SUPFAM" id="SSF54909">
    <property type="entry name" value="Dimeric alpha+beta barrel"/>
    <property type="match status" value="1"/>
</dbReference>
<dbReference type="PRINTS" id="PR00033">
    <property type="entry name" value="HTHASNC"/>
</dbReference>
<dbReference type="EMBL" id="JAFGDB010000095">
    <property type="protein sequence ID" value="MBN2067877.1"/>
    <property type="molecule type" value="Genomic_DNA"/>
</dbReference>
<dbReference type="GO" id="GO:0043200">
    <property type="term" value="P:response to amino acid"/>
    <property type="evidence" value="ECO:0007669"/>
    <property type="project" value="TreeGrafter"/>
</dbReference>
<keyword evidence="2" id="KW-0238">DNA-binding</keyword>
<protein>
    <submittedName>
        <fullName evidence="5">Lrp/AsnC family transcriptional regulator</fullName>
    </submittedName>
</protein>
<dbReference type="PROSITE" id="PS50956">
    <property type="entry name" value="HTH_ASNC_2"/>
    <property type="match status" value="1"/>
</dbReference>
<dbReference type="PANTHER" id="PTHR30154">
    <property type="entry name" value="LEUCINE-RESPONSIVE REGULATORY PROTEIN"/>
    <property type="match status" value="1"/>
</dbReference>
<dbReference type="GO" id="GO:0005829">
    <property type="term" value="C:cytosol"/>
    <property type="evidence" value="ECO:0007669"/>
    <property type="project" value="TreeGrafter"/>
</dbReference>
<dbReference type="GO" id="GO:0043565">
    <property type="term" value="F:sequence-specific DNA binding"/>
    <property type="evidence" value="ECO:0007669"/>
    <property type="project" value="InterPro"/>
</dbReference>
<dbReference type="Pfam" id="PF01037">
    <property type="entry name" value="AsnC_trans_reg"/>
    <property type="match status" value="1"/>
</dbReference>
<dbReference type="AlphaFoldDB" id="A0A939C9A7"/>
<organism evidence="5 6">
    <name type="scientific">Candidatus Iainarchaeum sp</name>
    <dbReference type="NCBI Taxonomy" id="3101447"/>
    <lineage>
        <taxon>Archaea</taxon>
        <taxon>Candidatus Iainarchaeota</taxon>
        <taxon>Candidatus Iainarchaeia</taxon>
        <taxon>Candidatus Iainarchaeales</taxon>
        <taxon>Candidatus Iainarchaeaceae</taxon>
        <taxon>Candidatus Iainarchaeum</taxon>
    </lineage>
</organism>
<keyword evidence="1" id="KW-0805">Transcription regulation</keyword>
<comment type="caution">
    <text evidence="5">The sequence shown here is derived from an EMBL/GenBank/DDBJ whole genome shotgun (WGS) entry which is preliminary data.</text>
</comment>
<dbReference type="Proteomes" id="UP000809243">
    <property type="component" value="Unassembled WGS sequence"/>
</dbReference>
<dbReference type="InterPro" id="IPR019888">
    <property type="entry name" value="Tscrpt_reg_AsnC-like"/>
</dbReference>
<dbReference type="PANTHER" id="PTHR30154:SF34">
    <property type="entry name" value="TRANSCRIPTIONAL REGULATOR AZLB"/>
    <property type="match status" value="1"/>
</dbReference>
<accession>A0A939C9A7</accession>
<evidence type="ECO:0000256" key="2">
    <source>
        <dbReference type="ARBA" id="ARBA00023125"/>
    </source>
</evidence>
<dbReference type="SMART" id="SM00344">
    <property type="entry name" value="HTH_ASNC"/>
    <property type="match status" value="1"/>
</dbReference>
<gene>
    <name evidence="5" type="ORF">JW744_05400</name>
</gene>
<feature type="domain" description="HTH asnC-type" evidence="4">
    <location>
        <begin position="5"/>
        <end position="66"/>
    </location>
</feature>
<dbReference type="SUPFAM" id="SSF46785">
    <property type="entry name" value="Winged helix' DNA-binding domain"/>
    <property type="match status" value="1"/>
</dbReference>
<dbReference type="InterPro" id="IPR011008">
    <property type="entry name" value="Dimeric_a/b-barrel"/>
</dbReference>
<evidence type="ECO:0000259" key="4">
    <source>
        <dbReference type="PROSITE" id="PS50956"/>
    </source>
</evidence>
<dbReference type="Gene3D" id="1.10.10.10">
    <property type="entry name" value="Winged helix-like DNA-binding domain superfamily/Winged helix DNA-binding domain"/>
    <property type="match status" value="1"/>
</dbReference>
<name>A0A939C9A7_9ARCH</name>
<dbReference type="InterPro" id="IPR019887">
    <property type="entry name" value="Tscrpt_reg_AsnC/Lrp_C"/>
</dbReference>
<keyword evidence="3" id="KW-0804">Transcription</keyword>
<dbReference type="InterPro" id="IPR000485">
    <property type="entry name" value="AsnC-type_HTH_dom"/>
</dbReference>
<dbReference type="InterPro" id="IPR036388">
    <property type="entry name" value="WH-like_DNA-bd_sf"/>
</dbReference>
<proteinExistence type="predicted"/>
<evidence type="ECO:0000313" key="5">
    <source>
        <dbReference type="EMBL" id="MBN2067877.1"/>
    </source>
</evidence>
<reference evidence="5" key="1">
    <citation type="submission" date="2021-01" db="EMBL/GenBank/DDBJ databases">
        <title>Active Sulfur Cycling in an Early Earth Analoge.</title>
        <authorList>
            <person name="Hahn C.R."/>
            <person name="Youssef N.H."/>
            <person name="Elshahed M."/>
        </authorList>
    </citation>
    <scope>NUCLEOTIDE SEQUENCE</scope>
    <source>
        <strain evidence="5">Zod_Metabat.1151</strain>
    </source>
</reference>
<dbReference type="Gene3D" id="3.30.70.920">
    <property type="match status" value="1"/>
</dbReference>